<dbReference type="Proteomes" id="UP000019335">
    <property type="component" value="Chromosome 6"/>
</dbReference>
<organism evidence="2 3">
    <name type="scientific">Nannochloropsis gaditana</name>
    <dbReference type="NCBI Taxonomy" id="72520"/>
    <lineage>
        <taxon>Eukaryota</taxon>
        <taxon>Sar</taxon>
        <taxon>Stramenopiles</taxon>
        <taxon>Ochrophyta</taxon>
        <taxon>Eustigmatophyceae</taxon>
        <taxon>Eustigmatales</taxon>
        <taxon>Monodopsidaceae</taxon>
        <taxon>Nannochloropsis</taxon>
    </lineage>
</organism>
<comment type="caution">
    <text evidence="2">The sequence shown here is derived from an EMBL/GenBank/DDBJ whole genome shotgun (WGS) entry which is preliminary data.</text>
</comment>
<keyword evidence="3" id="KW-1185">Reference proteome</keyword>
<gene>
    <name evidence="2" type="ORF">Naga_100318g5</name>
</gene>
<evidence type="ECO:0000313" key="3">
    <source>
        <dbReference type="Proteomes" id="UP000019335"/>
    </source>
</evidence>
<sequence>MVFASTRRLKMQFVFREFPSLKQHNRHDKSTCLLYFEKPISLFPVPLLFAVAPTFCSARKKGRSGACLADTGAGHGASPTQRRAKSPLSPLLSSTSIHWDLKGSLANDLLHDDT</sequence>
<evidence type="ECO:0000256" key="1">
    <source>
        <dbReference type="SAM" id="MobiDB-lite"/>
    </source>
</evidence>
<protein>
    <submittedName>
        <fullName evidence="2">Uncharacterized protein</fullName>
    </submittedName>
</protein>
<name>W7TP49_9STRA</name>
<evidence type="ECO:0000313" key="2">
    <source>
        <dbReference type="EMBL" id="EWM27852.1"/>
    </source>
</evidence>
<dbReference type="AlphaFoldDB" id="W7TP49"/>
<reference evidence="2 3" key="1">
    <citation type="journal article" date="2014" name="Mol. Plant">
        <title>Chromosome Scale Genome Assembly and Transcriptome Profiling of Nannochloropsis gaditana in Nitrogen Depletion.</title>
        <authorList>
            <person name="Corteggiani Carpinelli E."/>
            <person name="Telatin A."/>
            <person name="Vitulo N."/>
            <person name="Forcato C."/>
            <person name="D'Angelo M."/>
            <person name="Schiavon R."/>
            <person name="Vezzi A."/>
            <person name="Giacometti G.M."/>
            <person name="Morosinotto T."/>
            <person name="Valle G."/>
        </authorList>
    </citation>
    <scope>NUCLEOTIDE SEQUENCE [LARGE SCALE GENOMIC DNA]</scope>
    <source>
        <strain evidence="2 3">B-31</strain>
    </source>
</reference>
<dbReference type="EMBL" id="AZIL01000371">
    <property type="protein sequence ID" value="EWM27852.1"/>
    <property type="molecule type" value="Genomic_DNA"/>
</dbReference>
<accession>W7TP49</accession>
<proteinExistence type="predicted"/>
<feature type="region of interest" description="Disordered" evidence="1">
    <location>
        <begin position="69"/>
        <end position="89"/>
    </location>
</feature>